<gene>
    <name evidence="3" type="ORF">CABS02_12987</name>
</gene>
<dbReference type="EMBL" id="SDAQ01000136">
    <property type="protein sequence ID" value="KAI3535241.1"/>
    <property type="molecule type" value="Genomic_DNA"/>
</dbReference>
<comment type="caution">
    <text evidence="3">The sequence shown here is derived from an EMBL/GenBank/DDBJ whole genome shotgun (WGS) entry which is preliminary data.</text>
</comment>
<feature type="compositionally biased region" description="Low complexity" evidence="1">
    <location>
        <begin position="359"/>
        <end position="372"/>
    </location>
</feature>
<feature type="chain" id="PRO_5040284100" evidence="2">
    <location>
        <begin position="20"/>
        <end position="1023"/>
    </location>
</feature>
<evidence type="ECO:0000313" key="4">
    <source>
        <dbReference type="Proteomes" id="UP001056436"/>
    </source>
</evidence>
<sequence>MTAIVPFLCVAVGVGGSLGRILLSCATEPLPRTKETNKKLSSKLSSVGQETLNTNTKIAWRIIDLSGSPKPHASIARVRSPPRRFVEMGRTSKFTFPVPGRKQKPPFGPIVSGPMSKAQKILGTAEINIDAPRQWDSASNSGISVCVSESTATYNPSERSRGVMRHEEEGSYAGNNRSRNNNTNAQWEQESEIVPAFLTNRFAQLNTEGSQREFTTETSSLARRGSNSTITSWYDKTKMPLSISQQTSSSAMAKGLPQKANAVLDIEGHSSTNVPAPLNLKAKKRPSRLDLGPLLSRAKHNSFKGKSDPQRTSFVHGHEYTNRSPSLASVTSPKSTPPPIQQRIERKLTRKSTYDSLNSTGSRPRTGSSSRRGANDISTLPNLYEHYEQMSFDSVLGHDGPLAAASTHSLNSVAHTPLRSPSTTDHQRRNFSRPPLRQDGTTSTYQPQFGPLPESTAASTSHQQTLPDRDCASSVSSRYTKTSKASKRTSQSLNGSDLMEKSVLSLSSDSEDDFFPDSVSKFTGGSRSSDAGSLAPSSLRSTHSRDAPSLGQGSRKSVKHASFAPTNTYLTIPSKSPPSKPPSVNARMSSLPSTTYRPPPAASNRSSQYSTMSTSTTDSLNNSLNNSLNSSLNNRQSRASYGVQEARVIAVLPPQESHTIPDRMMSNPPQRMLSTKSSSVHSVDQPTPPMSPTSVESFMSSGGGAAADANNTADSRFMAVTRQEEMLLAALRMKRARMRESILAEYEDESRSSSSFHQRNSSQGTITEMDWPEPPQTLRHQTSATSNSTIKAGSRASDSRPASLVRGRSHQRSNSRHLDFPAPSSQPVSGASSRTGSMRKMRPVQEMTQSSESPKQERILLYLDRPVGNVNSMDFAEPSPDLSDFMDFDNVSEEDEEFTSGMSMFRNRDHHRFTMGAVGNKSRGRMLMTGERVRHESSPLRPRGDDEDDFGSRSASTKRAPATEIVESDSDVEPMFGIPRPDSPVSPEGTLGLPHQGLSKKKAVRLSAVGNAGVEAGWWGDDG</sequence>
<feature type="compositionally biased region" description="Polar residues" evidence="1">
    <location>
        <begin position="522"/>
        <end position="541"/>
    </location>
</feature>
<feature type="region of interest" description="Disordered" evidence="1">
    <location>
        <begin position="150"/>
        <end position="187"/>
    </location>
</feature>
<accession>A0A9P9X494</accession>
<reference evidence="3" key="1">
    <citation type="submission" date="2019-01" db="EMBL/GenBank/DDBJ databases">
        <title>Colletotrichum abscissum LGMF1257.</title>
        <authorList>
            <person name="Baroncelli R."/>
        </authorList>
    </citation>
    <scope>NUCLEOTIDE SEQUENCE</scope>
    <source>
        <strain evidence="3">Ca142</strain>
    </source>
</reference>
<dbReference type="OrthoDB" id="5244050at2759"/>
<proteinExistence type="predicted"/>
<feature type="region of interest" description="Disordered" evidence="1">
    <location>
        <begin position="269"/>
        <end position="377"/>
    </location>
</feature>
<feature type="region of interest" description="Disordered" evidence="1">
    <location>
        <begin position="932"/>
        <end position="1001"/>
    </location>
</feature>
<feature type="region of interest" description="Disordered" evidence="1">
    <location>
        <begin position="94"/>
        <end position="113"/>
    </location>
</feature>
<feature type="compositionally biased region" description="Polar residues" evidence="1">
    <location>
        <begin position="586"/>
        <end position="596"/>
    </location>
</feature>
<organism evidence="3 4">
    <name type="scientific">Colletotrichum abscissum</name>
    <dbReference type="NCBI Taxonomy" id="1671311"/>
    <lineage>
        <taxon>Eukaryota</taxon>
        <taxon>Fungi</taxon>
        <taxon>Dikarya</taxon>
        <taxon>Ascomycota</taxon>
        <taxon>Pezizomycotina</taxon>
        <taxon>Sordariomycetes</taxon>
        <taxon>Hypocreomycetidae</taxon>
        <taxon>Glomerellales</taxon>
        <taxon>Glomerellaceae</taxon>
        <taxon>Colletotrichum</taxon>
        <taxon>Colletotrichum acutatum species complex</taxon>
    </lineage>
</organism>
<feature type="signal peptide" evidence="2">
    <location>
        <begin position="1"/>
        <end position="19"/>
    </location>
</feature>
<evidence type="ECO:0000256" key="1">
    <source>
        <dbReference type="SAM" id="MobiDB-lite"/>
    </source>
</evidence>
<protein>
    <submittedName>
        <fullName evidence="3">Uncharacterized protein</fullName>
    </submittedName>
</protein>
<feature type="compositionally biased region" description="Polar residues" evidence="1">
    <location>
        <begin position="414"/>
        <end position="424"/>
    </location>
</feature>
<dbReference type="Proteomes" id="UP001056436">
    <property type="component" value="Unassembled WGS sequence"/>
</dbReference>
<keyword evidence="2" id="KW-0732">Signal</keyword>
<feature type="region of interest" description="Disordered" evidence="1">
    <location>
        <begin position="745"/>
        <end position="856"/>
    </location>
</feature>
<feature type="compositionally biased region" description="Polar residues" evidence="1">
    <location>
        <begin position="778"/>
        <end position="791"/>
    </location>
</feature>
<feature type="region of interest" description="Disordered" evidence="1">
    <location>
        <begin position="414"/>
        <end position="496"/>
    </location>
</feature>
<dbReference type="AlphaFoldDB" id="A0A9P9X494"/>
<feature type="compositionally biased region" description="Low complexity" evidence="1">
    <location>
        <begin position="603"/>
        <end position="639"/>
    </location>
</feature>
<feature type="compositionally biased region" description="Polar residues" evidence="1">
    <location>
        <begin position="473"/>
        <end position="495"/>
    </location>
</feature>
<evidence type="ECO:0000313" key="3">
    <source>
        <dbReference type="EMBL" id="KAI3535241.1"/>
    </source>
</evidence>
<feature type="region of interest" description="Disordered" evidence="1">
    <location>
        <begin position="522"/>
        <end position="639"/>
    </location>
</feature>
<feature type="compositionally biased region" description="Polar residues" evidence="1">
    <location>
        <begin position="823"/>
        <end position="836"/>
    </location>
</feature>
<name>A0A9P9X494_9PEZI</name>
<feature type="compositionally biased region" description="Low complexity" evidence="1">
    <location>
        <begin position="752"/>
        <end position="763"/>
    </location>
</feature>
<feature type="compositionally biased region" description="Polar residues" evidence="1">
    <location>
        <begin position="322"/>
        <end position="334"/>
    </location>
</feature>
<feature type="compositionally biased region" description="Basic and acidic residues" evidence="1">
    <location>
        <begin position="932"/>
        <end position="944"/>
    </location>
</feature>
<evidence type="ECO:0000256" key="2">
    <source>
        <dbReference type="SAM" id="SignalP"/>
    </source>
</evidence>
<keyword evidence="4" id="KW-1185">Reference proteome</keyword>
<feature type="compositionally biased region" description="Polar residues" evidence="1">
    <location>
        <begin position="456"/>
        <end position="466"/>
    </location>
</feature>
<feature type="compositionally biased region" description="Basic and acidic residues" evidence="1">
    <location>
        <begin position="158"/>
        <end position="169"/>
    </location>
</feature>
<feature type="region of interest" description="Disordered" evidence="1">
    <location>
        <begin position="679"/>
        <end position="707"/>
    </location>
</feature>
<feature type="compositionally biased region" description="Low complexity" evidence="1">
    <location>
        <begin position="175"/>
        <end position="184"/>
    </location>
</feature>